<dbReference type="SUPFAM" id="SSF51735">
    <property type="entry name" value="NAD(P)-binding Rossmann-fold domains"/>
    <property type="match status" value="1"/>
</dbReference>
<dbReference type="Pfam" id="PF05368">
    <property type="entry name" value="NmrA"/>
    <property type="match status" value="1"/>
</dbReference>
<evidence type="ECO:0000313" key="5">
    <source>
        <dbReference type="Proteomes" id="UP000295497"/>
    </source>
</evidence>
<dbReference type="AlphaFoldDB" id="A0A4P2QQS7"/>
<dbReference type="RefSeq" id="WP_129575874.1">
    <property type="nucleotide sequence ID" value="NZ_CP012672.1"/>
</dbReference>
<dbReference type="Proteomes" id="UP000295497">
    <property type="component" value="Chromosome"/>
</dbReference>
<evidence type="ECO:0000313" key="4">
    <source>
        <dbReference type="EMBL" id="AUX32241.1"/>
    </source>
</evidence>
<evidence type="ECO:0000256" key="2">
    <source>
        <dbReference type="ARBA" id="ARBA00022857"/>
    </source>
</evidence>
<organism evidence="4 5">
    <name type="scientific">Sorangium cellulosum</name>
    <name type="common">Polyangium cellulosum</name>
    <dbReference type="NCBI Taxonomy" id="56"/>
    <lineage>
        <taxon>Bacteria</taxon>
        <taxon>Pseudomonadati</taxon>
        <taxon>Myxococcota</taxon>
        <taxon>Polyangia</taxon>
        <taxon>Polyangiales</taxon>
        <taxon>Polyangiaceae</taxon>
        <taxon>Sorangium</taxon>
    </lineage>
</organism>
<comment type="similarity">
    <text evidence="1">Belongs to the NmrA-type oxidoreductase family.</text>
</comment>
<dbReference type="PANTHER" id="PTHR42748:SF7">
    <property type="entry name" value="NMRA LIKE REDOX SENSOR 1-RELATED"/>
    <property type="match status" value="1"/>
</dbReference>
<dbReference type="InterPro" id="IPR008030">
    <property type="entry name" value="NmrA-like"/>
</dbReference>
<name>A0A4P2QQS7_SORCE</name>
<dbReference type="EMBL" id="CP012672">
    <property type="protein sequence ID" value="AUX32241.1"/>
    <property type="molecule type" value="Genomic_DNA"/>
</dbReference>
<accession>A0A4P2QQS7</accession>
<dbReference type="InterPro" id="IPR036291">
    <property type="entry name" value="NAD(P)-bd_dom_sf"/>
</dbReference>
<sequence>MRALVTGATGAQGGAVARALLARGHRVRAFSRGPGDPAAARLIELGAEVVQGSLDEPRAAARAAAGVDAVFAAGAPLDGGPGARDAEVRRGLAAAEAARAAGGAHLVYASAAGADRSTGIPYLESKAAAERRIAALGVPCTILAPAHLMEDLLSPAALLGLQRGVYAVPLPAGCRLQQLAADDMGRFAALVLERRRDFLGRRIELASDEITGAEAGAALSRVAGREIRYAEVPLAEVRARSEDLAAMFRWLARGGPGVDVAALHALAQEVGWRRFEDWAREHLAGALTRAVA</sequence>
<dbReference type="InterPro" id="IPR051164">
    <property type="entry name" value="NmrA-like_oxidored"/>
</dbReference>
<gene>
    <name evidence="4" type="primary">nmrA</name>
    <name evidence="4" type="ORF">SOCE836_043780</name>
</gene>
<dbReference type="PANTHER" id="PTHR42748">
    <property type="entry name" value="NITROGEN METABOLITE REPRESSION PROTEIN NMRA FAMILY MEMBER"/>
    <property type="match status" value="1"/>
</dbReference>
<evidence type="ECO:0000259" key="3">
    <source>
        <dbReference type="Pfam" id="PF05368"/>
    </source>
</evidence>
<keyword evidence="2" id="KW-0521">NADP</keyword>
<reference evidence="4 5" key="1">
    <citation type="submission" date="2015-09" db="EMBL/GenBank/DDBJ databases">
        <title>Sorangium comparison.</title>
        <authorList>
            <person name="Zaburannyi N."/>
            <person name="Bunk B."/>
            <person name="Overmann J."/>
            <person name="Mueller R."/>
        </authorList>
    </citation>
    <scope>NUCLEOTIDE SEQUENCE [LARGE SCALE GENOMIC DNA]</scope>
    <source>
        <strain evidence="4 5">So ce836</strain>
    </source>
</reference>
<proteinExistence type="inferred from homology"/>
<evidence type="ECO:0000256" key="1">
    <source>
        <dbReference type="ARBA" id="ARBA00006328"/>
    </source>
</evidence>
<protein>
    <submittedName>
        <fullName evidence="4">NmrA family transcriptional regulator</fullName>
    </submittedName>
</protein>
<dbReference type="Gene3D" id="3.40.50.720">
    <property type="entry name" value="NAD(P)-binding Rossmann-like Domain"/>
    <property type="match status" value="1"/>
</dbReference>
<feature type="domain" description="NmrA-like" evidence="3">
    <location>
        <begin position="4"/>
        <end position="277"/>
    </location>
</feature>